<comment type="caution">
    <text evidence="1">The sequence shown here is derived from an EMBL/GenBank/DDBJ whole genome shotgun (WGS) entry which is preliminary data.</text>
</comment>
<protein>
    <recommendedName>
        <fullName evidence="3">CRISPR-associated protein Cas7</fullName>
    </recommendedName>
</protein>
<gene>
    <name evidence="1" type="ORF">GCM10023331_35140</name>
</gene>
<name>A0ABP9DI67_9BACT</name>
<dbReference type="Proteomes" id="UP001500298">
    <property type="component" value="Unassembled WGS sequence"/>
</dbReference>
<evidence type="ECO:0008006" key="3">
    <source>
        <dbReference type="Google" id="ProtNLM"/>
    </source>
</evidence>
<proteinExistence type="predicted"/>
<evidence type="ECO:0000313" key="1">
    <source>
        <dbReference type="EMBL" id="GAA4847362.1"/>
    </source>
</evidence>
<keyword evidence="2" id="KW-1185">Reference proteome</keyword>
<sequence>MQNHTIYIRTLKRAEHTVFCVEDGQKTYYDPQFKRMLPYASGQQVKRSLLDSFCDAGNIKISPTTFYWDFNKKKELKEGEAFGTCDPTYPDQLIGGWMKASKGGGSRTLKRRSPLSVSAMKPLHPLLAGVNKDSASFDRSGHSHNKIIVRGEDGKELNEDEINTILEGKDRSLTRKWIPASNKATGLFIQDIAIDLRRLFSIRLDDFEPEISQEVEEKLRESGWVEGENVFGRCLIAPVKLREKLIPILAYAIINWKITSNQARTFSLMETLAVSIGGNANKIAGAIRAKLSEENSEQAIPVVEEQVKGIDTFVTPTAAGYVATTTESIEAMDDAEEKLIEILSSYAYEALPEFAL</sequence>
<dbReference type="RefSeq" id="WP_345374192.1">
    <property type="nucleotide sequence ID" value="NZ_BAABJX010000056.1"/>
</dbReference>
<dbReference type="EMBL" id="BAABJX010000056">
    <property type="protein sequence ID" value="GAA4847362.1"/>
    <property type="molecule type" value="Genomic_DNA"/>
</dbReference>
<reference evidence="2" key="1">
    <citation type="journal article" date="2019" name="Int. J. Syst. Evol. Microbiol.">
        <title>The Global Catalogue of Microorganisms (GCM) 10K type strain sequencing project: providing services to taxonomists for standard genome sequencing and annotation.</title>
        <authorList>
            <consortium name="The Broad Institute Genomics Platform"/>
            <consortium name="The Broad Institute Genome Sequencing Center for Infectious Disease"/>
            <person name="Wu L."/>
            <person name="Ma J."/>
        </authorList>
    </citation>
    <scope>NUCLEOTIDE SEQUENCE [LARGE SCALE GENOMIC DNA]</scope>
    <source>
        <strain evidence="2">JCM 18326</strain>
    </source>
</reference>
<evidence type="ECO:0000313" key="2">
    <source>
        <dbReference type="Proteomes" id="UP001500298"/>
    </source>
</evidence>
<organism evidence="1 2">
    <name type="scientific">Algivirga pacifica</name>
    <dbReference type="NCBI Taxonomy" id="1162670"/>
    <lineage>
        <taxon>Bacteria</taxon>
        <taxon>Pseudomonadati</taxon>
        <taxon>Bacteroidota</taxon>
        <taxon>Cytophagia</taxon>
        <taxon>Cytophagales</taxon>
        <taxon>Flammeovirgaceae</taxon>
        <taxon>Algivirga</taxon>
    </lineage>
</organism>
<accession>A0ABP9DI67</accession>